<sequence>MRIKLEDSIAMLVDYQEKLMPAIHNHEKVIEKTVQLLTGLKIVGCPVMFTQQYTKGLGMTVPEITETQEQFGYLEKITYSCLDTEEIRKELETHNRKTVILAGVEAHICVMQTARDLIAQGYKVCIVTDCTSSRTEADLQVGMERMKQEGVFVTSVEAVLFELLEKAGTPEFKAVSKLIK</sequence>
<dbReference type="PANTHER" id="PTHR14119:SF3">
    <property type="entry name" value="ISOCHORISMATASE DOMAIN-CONTAINING PROTEIN 2"/>
    <property type="match status" value="1"/>
</dbReference>
<organism evidence="2 3">
    <name type="scientific">[Clostridium] polysaccharolyticum</name>
    <dbReference type="NCBI Taxonomy" id="29364"/>
    <lineage>
        <taxon>Bacteria</taxon>
        <taxon>Bacillati</taxon>
        <taxon>Bacillota</taxon>
        <taxon>Clostridia</taxon>
        <taxon>Lachnospirales</taxon>
        <taxon>Lachnospiraceae</taxon>
    </lineage>
</organism>
<gene>
    <name evidence="2" type="ORF">SAMN04487772_1028</name>
</gene>
<dbReference type="InterPro" id="IPR000868">
    <property type="entry name" value="Isochorismatase-like_dom"/>
</dbReference>
<name>A0A1H9YGX0_9FIRM</name>
<keyword evidence="3" id="KW-1185">Reference proteome</keyword>
<dbReference type="PANTHER" id="PTHR14119">
    <property type="entry name" value="HYDROLASE"/>
    <property type="match status" value="1"/>
</dbReference>
<reference evidence="2 3" key="1">
    <citation type="submission" date="2016-10" db="EMBL/GenBank/DDBJ databases">
        <authorList>
            <person name="de Groot N.N."/>
        </authorList>
    </citation>
    <scope>NUCLEOTIDE SEQUENCE [LARGE SCALE GENOMIC DNA]</scope>
    <source>
        <strain evidence="2 3">DSM 1801</strain>
    </source>
</reference>
<dbReference type="InterPro" id="IPR036380">
    <property type="entry name" value="Isochorismatase-like_sf"/>
</dbReference>
<dbReference type="InterPro" id="IPR050993">
    <property type="entry name" value="Isochorismatase_domain"/>
</dbReference>
<dbReference type="Proteomes" id="UP000199800">
    <property type="component" value="Unassembled WGS sequence"/>
</dbReference>
<accession>A0A1H9YGX0</accession>
<dbReference type="OrthoDB" id="9789777at2"/>
<proteinExistence type="predicted"/>
<dbReference type="RefSeq" id="WP_092475275.1">
    <property type="nucleotide sequence ID" value="NZ_FOHN01000002.1"/>
</dbReference>
<evidence type="ECO:0000259" key="1">
    <source>
        <dbReference type="Pfam" id="PF00857"/>
    </source>
</evidence>
<evidence type="ECO:0000313" key="2">
    <source>
        <dbReference type="EMBL" id="SES68185.1"/>
    </source>
</evidence>
<dbReference type="STRING" id="29364.SAMN04487772_1028"/>
<dbReference type="Pfam" id="PF00857">
    <property type="entry name" value="Isochorismatase"/>
    <property type="match status" value="1"/>
</dbReference>
<feature type="domain" description="Isochorismatase-like" evidence="1">
    <location>
        <begin position="12"/>
        <end position="157"/>
    </location>
</feature>
<evidence type="ECO:0000313" key="3">
    <source>
        <dbReference type="Proteomes" id="UP000199800"/>
    </source>
</evidence>
<dbReference type="AlphaFoldDB" id="A0A1H9YGX0"/>
<dbReference type="Gene3D" id="3.40.50.850">
    <property type="entry name" value="Isochorismatase-like"/>
    <property type="match status" value="1"/>
</dbReference>
<dbReference type="CDD" id="cd01012">
    <property type="entry name" value="YcaC_related"/>
    <property type="match status" value="1"/>
</dbReference>
<dbReference type="EMBL" id="FOHN01000002">
    <property type="protein sequence ID" value="SES68185.1"/>
    <property type="molecule type" value="Genomic_DNA"/>
</dbReference>
<protein>
    <submittedName>
        <fullName evidence="2">Nicotinamidase-related amidase</fullName>
    </submittedName>
</protein>
<dbReference type="SUPFAM" id="SSF52499">
    <property type="entry name" value="Isochorismatase-like hydrolases"/>
    <property type="match status" value="1"/>
</dbReference>